<accession>A0ACC0U8K7</accession>
<keyword evidence="2" id="KW-1185">Reference proteome</keyword>
<protein>
    <submittedName>
        <fullName evidence="1">HlyB/MsbA family ABC transporter</fullName>
    </submittedName>
</protein>
<evidence type="ECO:0000313" key="2">
    <source>
        <dbReference type="Proteomes" id="UP001207468"/>
    </source>
</evidence>
<reference evidence="1" key="1">
    <citation type="submission" date="2021-03" db="EMBL/GenBank/DDBJ databases">
        <title>Evolutionary priming and transition to the ectomycorrhizal habit in an iconic lineage of mushroom-forming fungi: is preadaptation a requirement?</title>
        <authorList>
            <consortium name="DOE Joint Genome Institute"/>
            <person name="Looney B.P."/>
            <person name="Miyauchi S."/>
            <person name="Morin E."/>
            <person name="Drula E."/>
            <person name="Courty P.E."/>
            <person name="Chicoki N."/>
            <person name="Fauchery L."/>
            <person name="Kohler A."/>
            <person name="Kuo A."/>
            <person name="LaButti K."/>
            <person name="Pangilinan J."/>
            <person name="Lipzen A."/>
            <person name="Riley R."/>
            <person name="Andreopoulos W."/>
            <person name="He G."/>
            <person name="Johnson J."/>
            <person name="Barry K.W."/>
            <person name="Grigoriev I.V."/>
            <person name="Nagy L."/>
            <person name="Hibbett D."/>
            <person name="Henrissat B."/>
            <person name="Matheny P.B."/>
            <person name="Labbe J."/>
            <person name="Martin A.F."/>
        </authorList>
    </citation>
    <scope>NUCLEOTIDE SEQUENCE</scope>
    <source>
        <strain evidence="1">BPL698</strain>
    </source>
</reference>
<dbReference type="EMBL" id="JAGFNK010000125">
    <property type="protein sequence ID" value="KAI9507419.1"/>
    <property type="molecule type" value="Genomic_DNA"/>
</dbReference>
<dbReference type="Proteomes" id="UP001207468">
    <property type="component" value="Unassembled WGS sequence"/>
</dbReference>
<evidence type="ECO:0000313" key="1">
    <source>
        <dbReference type="EMBL" id="KAI9507419.1"/>
    </source>
</evidence>
<sequence length="706" mass="78839">MSRLRSKKGKGANFVPQNGALVEHRKVGVWDLYVERDAVLSYFPTSWRIEEYAELLNDIPYLWRTLRDVATLAWPLLLLYVALTLMISLVPALNLWFSAQLVNIVQVAVDQRVVDTNLLIQIAGGRVLCAAVENLLSSASRKVSIALNWRIRRFYSAHIFRSMARLDVPTWDDPVASAQIEAVVPKGQNAVAWVAITSIVQTGSTLLRLFSQTAVLTGVLWEQRDGLLLSVLSFASNSFTFFNLAYDGDMHGAWAATTRDNDFIRMEGLKQLVSRSKHRKEVVAGGLAECLTAEYSNLVDRLGDSASDFWSAYMSRQSDRSFHPVRLLRLPLSELPQIVFTLRAVQQPSSIPVSLASLHLMQRTSGSFIHSVRLLLQQTGNVSGQLSALRKLYEAGNITNQVVDGTVPFPQNTQSIRDGICLEFRDVSFRYPGSEDYALRNISFRVAPGQLCVIIGSNGSGKSTILKLMARIYDPTEGTIFLDDQDIKVLRLADLRRAMAILFQDYTHFPLSIRENIALGDPTRMHDEAAIEEAARLGGASELIAHLPNGFDTYLERPVRDLFSGLPDGTTNLFGRKFDNGNLRTYVDTPIDHGLSGGQMQRLAVARTFMRSSSAEQGVGLLLFDEPSASLDPTAEHDLFSRLRELRGNKTMIFSTHRFGNLTRHADLILYMNNSVIVEAGTHEDLLKVESSDYARLWRIQAEAFL</sequence>
<proteinExistence type="predicted"/>
<comment type="caution">
    <text evidence="1">The sequence shown here is derived from an EMBL/GenBank/DDBJ whole genome shotgun (WGS) entry which is preliminary data.</text>
</comment>
<gene>
    <name evidence="1" type="ORF">F5148DRAFT_1308350</name>
</gene>
<name>A0ACC0U8K7_9AGAM</name>
<organism evidence="1 2">
    <name type="scientific">Russula earlei</name>
    <dbReference type="NCBI Taxonomy" id="71964"/>
    <lineage>
        <taxon>Eukaryota</taxon>
        <taxon>Fungi</taxon>
        <taxon>Dikarya</taxon>
        <taxon>Basidiomycota</taxon>
        <taxon>Agaricomycotina</taxon>
        <taxon>Agaricomycetes</taxon>
        <taxon>Russulales</taxon>
        <taxon>Russulaceae</taxon>
        <taxon>Russula</taxon>
    </lineage>
</organism>